<evidence type="ECO:0000313" key="2">
    <source>
        <dbReference type="Proteomes" id="UP000019197"/>
    </source>
</evidence>
<accession>W1IU10</accession>
<name>W1IU10_9GAMM</name>
<gene>
    <name evidence="1" type="ORF">XCR1_1580009</name>
</gene>
<organism evidence="1 2">
    <name type="scientific">Xenorhabdus cabanillasii JM26</name>
    <dbReference type="NCBI Taxonomy" id="1427517"/>
    <lineage>
        <taxon>Bacteria</taxon>
        <taxon>Pseudomonadati</taxon>
        <taxon>Pseudomonadota</taxon>
        <taxon>Gammaproteobacteria</taxon>
        <taxon>Enterobacterales</taxon>
        <taxon>Morganellaceae</taxon>
        <taxon>Xenorhabdus</taxon>
    </lineage>
</organism>
<dbReference type="EMBL" id="CBXE010000066">
    <property type="protein sequence ID" value="CDL81328.1"/>
    <property type="molecule type" value="Genomic_DNA"/>
</dbReference>
<proteinExistence type="predicted"/>
<protein>
    <submittedName>
        <fullName evidence="1">Uncharacterized protein</fullName>
    </submittedName>
</protein>
<sequence>MTDIKIPFSYCKLSRAANFLKCEVSDLINMAAMNKIEALIMLDGFHARVNFIGNIEDARKWYKTLSYPNKVSILSMQTRKITDYSYLEFDNKDYLGENKTGIDIFTEKSGENNIAGYAYAYAYGLWRVSFVNRLEFKDSEHDVFPVFSPCLMGGKSPIQGLFHAHPFLSFEKENRVDITSSAFNLSHEDLWITSYDIRRILENDCDCDSINEVDSINIIENKIIDKINVRSEKAIERHSKNKLEVISAAFCFKEEDSELFNEKCRHKDGRYNFSAWARQIKKREVRLFPDCKAPVSDEKMAEYISKALKPSHS</sequence>
<comment type="caution">
    <text evidence="1">The sequence shown here is derived from an EMBL/GenBank/DDBJ whole genome shotgun (WGS) entry which is preliminary data.</text>
</comment>
<dbReference type="AlphaFoldDB" id="W1IU10"/>
<dbReference type="OrthoDB" id="6447189at2"/>
<evidence type="ECO:0000313" key="1">
    <source>
        <dbReference type="EMBL" id="CDL81328.1"/>
    </source>
</evidence>
<dbReference type="RefSeq" id="WP_038262393.1">
    <property type="nucleotide sequence ID" value="NZ_CAWLVK010000066.1"/>
</dbReference>
<dbReference type="Proteomes" id="UP000019197">
    <property type="component" value="Unassembled WGS sequence"/>
</dbReference>
<reference evidence="1 2" key="1">
    <citation type="submission" date="2013-11" db="EMBL/GenBank/DDBJ databases">
        <title>Draft genome sequence and annotation of the entomopathogenic bacterium, Xenorhabdus cabanillasi strain JM26.</title>
        <authorList>
            <person name="Gualtieri M."/>
            <person name="Ogier J.C."/>
            <person name="Pages S."/>
            <person name="Givaudan A."/>
            <person name="Gaudriault S."/>
        </authorList>
    </citation>
    <scope>NUCLEOTIDE SEQUENCE [LARGE SCALE GENOMIC DNA]</scope>
    <source>
        <strain evidence="1 2">JM26</strain>
    </source>
</reference>